<dbReference type="AlphaFoldDB" id="A0A7W5ZQ95"/>
<feature type="active site" description="Proton acceptor" evidence="2">
    <location>
        <position position="347"/>
    </location>
</feature>
<keyword evidence="6" id="KW-1185">Reference proteome</keyword>
<feature type="transmembrane region" description="Helical" evidence="3">
    <location>
        <begin position="136"/>
        <end position="160"/>
    </location>
</feature>
<feature type="active site" description="Nucleophile" evidence="2">
    <location>
        <position position="78"/>
    </location>
</feature>
<feature type="domain" description="PNPLA" evidence="4">
    <location>
        <begin position="45"/>
        <end position="360"/>
    </location>
</feature>
<protein>
    <submittedName>
        <fullName evidence="5">NTE family protein</fullName>
    </submittedName>
</protein>
<evidence type="ECO:0000256" key="3">
    <source>
        <dbReference type="SAM" id="Phobius"/>
    </source>
</evidence>
<dbReference type="SUPFAM" id="SSF52151">
    <property type="entry name" value="FabD/lysophospholipase-like"/>
    <property type="match status" value="1"/>
</dbReference>
<reference evidence="5 6" key="1">
    <citation type="submission" date="2020-08" db="EMBL/GenBank/DDBJ databases">
        <title>Genomic Encyclopedia of Type Strains, Phase IV (KMG-IV): sequencing the most valuable type-strain genomes for metagenomic binning, comparative biology and taxonomic classification.</title>
        <authorList>
            <person name="Goeker M."/>
        </authorList>
    </citation>
    <scope>NUCLEOTIDE SEQUENCE [LARGE SCALE GENOMIC DNA]</scope>
    <source>
        <strain evidence="5 6">DSM 17976</strain>
    </source>
</reference>
<dbReference type="Gene3D" id="3.40.1090.10">
    <property type="entry name" value="Cytosolic phospholipase A2 catalytic domain"/>
    <property type="match status" value="1"/>
</dbReference>
<keyword evidence="2" id="KW-0378">Hydrolase</keyword>
<evidence type="ECO:0000256" key="2">
    <source>
        <dbReference type="PROSITE-ProRule" id="PRU01161"/>
    </source>
</evidence>
<proteinExistence type="predicted"/>
<evidence type="ECO:0000313" key="5">
    <source>
        <dbReference type="EMBL" id="MBB3840071.1"/>
    </source>
</evidence>
<dbReference type="Pfam" id="PF01734">
    <property type="entry name" value="Patatin"/>
    <property type="match status" value="1"/>
</dbReference>
<keyword evidence="2" id="KW-0442">Lipid degradation</keyword>
<sequence>MKKLTLNDYESAVAPILTDLKAHFENKEFVVSDVIDDESHQYVNLVQEGGGVLGVALVGYTYVLEKMGIRFLKLAGTSAGAINTMLLASIGYRNEEKSTEALKILSSTNLFDFVDAFWVVKRIIAWAMKYKPKLTIKALFSAIGLSLILAVVCSIFYWIYRDAPSTPALVSILYAISGVLLICSAVIVSYVYYLYYRFKRSRFGISKGNAFLKWMQGILENNGISSLKDFREKIEKTATHIQLRPTREDHLKVTDLNQPKLEDSITIIACDITKQVKVEFPKMWRLYWDDEAQVQPSAFVRSSMSVPIFFEAFQINNIPKNSVKEAWKEFFLVENLSDIPSGVQFVDGGIVSNFPINVFFNPNLKTPRLPTFGIKLDDDATTIHEYETFGSFIMGMFNTVRFNYDREFLLKNRDFEKTIGRIDVRGFNWLNFNISDEEKCQLFVKGAQTAADFLKKFDWEAYKKGREQMYHDLHAA</sequence>
<dbReference type="EMBL" id="JACIBY010000009">
    <property type="protein sequence ID" value="MBB3840071.1"/>
    <property type="molecule type" value="Genomic_DNA"/>
</dbReference>
<dbReference type="PANTHER" id="PTHR46394">
    <property type="entry name" value="ANNEXIN"/>
    <property type="match status" value="1"/>
</dbReference>
<accession>A0A7W5ZQ95</accession>
<organism evidence="5 6">
    <name type="scientific">Runella defluvii</name>
    <dbReference type="NCBI Taxonomy" id="370973"/>
    <lineage>
        <taxon>Bacteria</taxon>
        <taxon>Pseudomonadati</taxon>
        <taxon>Bacteroidota</taxon>
        <taxon>Cytophagia</taxon>
        <taxon>Cytophagales</taxon>
        <taxon>Spirosomataceae</taxon>
        <taxon>Runella</taxon>
    </lineage>
</organism>
<dbReference type="InterPro" id="IPR016035">
    <property type="entry name" value="Acyl_Trfase/lysoPLipase"/>
</dbReference>
<dbReference type="InterPro" id="IPR052580">
    <property type="entry name" value="Lipid_Hydrolase"/>
</dbReference>
<dbReference type="RefSeq" id="WP_183976818.1">
    <property type="nucleotide sequence ID" value="NZ_JACIBY010000009.1"/>
</dbReference>
<evidence type="ECO:0000313" key="6">
    <source>
        <dbReference type="Proteomes" id="UP000541352"/>
    </source>
</evidence>
<feature type="short sequence motif" description="GXSXG" evidence="2">
    <location>
        <begin position="76"/>
        <end position="80"/>
    </location>
</feature>
<dbReference type="GO" id="GO:0016042">
    <property type="term" value="P:lipid catabolic process"/>
    <property type="evidence" value="ECO:0007669"/>
    <property type="project" value="UniProtKB-UniRule"/>
</dbReference>
<evidence type="ECO:0000256" key="1">
    <source>
        <dbReference type="ARBA" id="ARBA00023098"/>
    </source>
</evidence>
<evidence type="ECO:0000259" key="4">
    <source>
        <dbReference type="PROSITE" id="PS51635"/>
    </source>
</evidence>
<feature type="transmembrane region" description="Helical" evidence="3">
    <location>
        <begin position="172"/>
        <end position="195"/>
    </location>
</feature>
<name>A0A7W5ZQ95_9BACT</name>
<keyword evidence="3" id="KW-1133">Transmembrane helix</keyword>
<keyword evidence="1 2" id="KW-0443">Lipid metabolism</keyword>
<feature type="short sequence motif" description="DGA/G" evidence="2">
    <location>
        <begin position="347"/>
        <end position="349"/>
    </location>
</feature>
<dbReference type="GO" id="GO:0016787">
    <property type="term" value="F:hydrolase activity"/>
    <property type="evidence" value="ECO:0007669"/>
    <property type="project" value="UniProtKB-UniRule"/>
</dbReference>
<gene>
    <name evidence="5" type="ORF">FHS57_004084</name>
</gene>
<keyword evidence="3" id="KW-0472">Membrane</keyword>
<keyword evidence="3" id="KW-0812">Transmembrane</keyword>
<dbReference type="InterPro" id="IPR002641">
    <property type="entry name" value="PNPLA_dom"/>
</dbReference>
<dbReference type="Proteomes" id="UP000541352">
    <property type="component" value="Unassembled WGS sequence"/>
</dbReference>
<dbReference type="PANTHER" id="PTHR46394:SF1">
    <property type="entry name" value="PNPLA DOMAIN-CONTAINING PROTEIN"/>
    <property type="match status" value="1"/>
</dbReference>
<feature type="short sequence motif" description="GXGXXG" evidence="2">
    <location>
        <begin position="49"/>
        <end position="54"/>
    </location>
</feature>
<dbReference type="PROSITE" id="PS51635">
    <property type="entry name" value="PNPLA"/>
    <property type="match status" value="1"/>
</dbReference>
<comment type="caution">
    <text evidence="5">The sequence shown here is derived from an EMBL/GenBank/DDBJ whole genome shotgun (WGS) entry which is preliminary data.</text>
</comment>